<feature type="binding site" evidence="8">
    <location>
        <begin position="324"/>
        <end position="328"/>
    </location>
    <ligand>
        <name>substrate</name>
    </ligand>
</feature>
<keyword evidence="6 8" id="KW-0648">Protein biosynthesis</keyword>
<feature type="binding site" evidence="8">
    <location>
        <position position="165"/>
    </location>
    <ligand>
        <name>substrate</name>
    </ligand>
</feature>
<comment type="function">
    <text evidence="8">Catalyzes the attachment of glycine to tRNA(Gly).</text>
</comment>
<dbReference type="Pfam" id="PF03129">
    <property type="entry name" value="HGTP_anticodon"/>
    <property type="match status" value="1"/>
</dbReference>
<dbReference type="GO" id="GO:0006426">
    <property type="term" value="P:glycyl-tRNA aminoacylation"/>
    <property type="evidence" value="ECO:0007669"/>
    <property type="project" value="UniProtKB-UniRule"/>
</dbReference>
<dbReference type="SUPFAM" id="SSF52954">
    <property type="entry name" value="Class II aaRS ABD-related"/>
    <property type="match status" value="1"/>
</dbReference>
<dbReference type="InterPro" id="IPR004154">
    <property type="entry name" value="Anticodon-bd"/>
</dbReference>
<dbReference type="FunFam" id="3.40.50.800:FF:000002">
    <property type="entry name" value="Glycine--tRNA ligase"/>
    <property type="match status" value="1"/>
</dbReference>
<dbReference type="GO" id="GO:0005524">
    <property type="term" value="F:ATP binding"/>
    <property type="evidence" value="ECO:0007669"/>
    <property type="project" value="UniProtKB-UniRule"/>
</dbReference>
<evidence type="ECO:0000259" key="9">
    <source>
        <dbReference type="PROSITE" id="PS50862"/>
    </source>
</evidence>
<evidence type="ECO:0000313" key="10">
    <source>
        <dbReference type="EMBL" id="AVM01155.1"/>
    </source>
</evidence>
<dbReference type="NCBIfam" id="NF003211">
    <property type="entry name" value="PRK04173.1"/>
    <property type="match status" value="1"/>
</dbReference>
<feature type="binding site" evidence="8">
    <location>
        <position position="100"/>
    </location>
    <ligand>
        <name>substrate</name>
    </ligand>
</feature>
<dbReference type="GO" id="GO:0015966">
    <property type="term" value="P:diadenosine tetraphosphate biosynthetic process"/>
    <property type="evidence" value="ECO:0007669"/>
    <property type="project" value="UniProtKB-ARBA"/>
</dbReference>
<dbReference type="EMBL" id="CP027433">
    <property type="protein sequence ID" value="AVM01155.1"/>
    <property type="molecule type" value="Genomic_DNA"/>
</dbReference>
<reference evidence="10 11" key="1">
    <citation type="submission" date="2018-03" db="EMBL/GenBank/DDBJ databases">
        <title>Characteristics and genome of n-alkane degrading marine bacteria Gordonia iterans isolated from crude oil contaminated in Tae-an, South Korea.</title>
        <authorList>
            <person name="Lee S.-S."/>
            <person name="Kim H."/>
        </authorList>
    </citation>
    <scope>NUCLEOTIDE SEQUENCE [LARGE SCALE GENOMIC DNA]</scope>
    <source>
        <strain evidence="10 11">Co17</strain>
    </source>
</reference>
<comment type="similarity">
    <text evidence="1 8">Belongs to the class-II aminoacyl-tRNA synthetase family.</text>
</comment>
<keyword evidence="5 8" id="KW-0067">ATP-binding</keyword>
<keyword evidence="4 8" id="KW-0547">Nucleotide-binding</keyword>
<comment type="catalytic activity">
    <reaction evidence="8">
        <text>tRNA(Gly) + glycine + ATP = glycyl-tRNA(Gly) + AMP + diphosphate</text>
        <dbReference type="Rhea" id="RHEA:16013"/>
        <dbReference type="Rhea" id="RHEA-COMP:9664"/>
        <dbReference type="Rhea" id="RHEA-COMP:9683"/>
        <dbReference type="ChEBI" id="CHEBI:30616"/>
        <dbReference type="ChEBI" id="CHEBI:33019"/>
        <dbReference type="ChEBI" id="CHEBI:57305"/>
        <dbReference type="ChEBI" id="CHEBI:78442"/>
        <dbReference type="ChEBI" id="CHEBI:78522"/>
        <dbReference type="ChEBI" id="CHEBI:456215"/>
        <dbReference type="EC" id="6.1.1.14"/>
    </reaction>
</comment>
<comment type="subcellular location">
    <subcellularLocation>
        <location evidence="8">Cytoplasm</location>
    </subcellularLocation>
</comment>
<dbReference type="GO" id="GO:0005829">
    <property type="term" value="C:cytosol"/>
    <property type="evidence" value="ECO:0007669"/>
    <property type="project" value="UniProtKB-ARBA"/>
</dbReference>
<feature type="binding site" evidence="8">
    <location>
        <begin position="328"/>
        <end position="331"/>
    </location>
    <ligand>
        <name>ATP</name>
        <dbReference type="ChEBI" id="CHEBI:30616"/>
    </ligand>
</feature>
<dbReference type="RefSeq" id="WP_105942866.1">
    <property type="nucleotide sequence ID" value="NZ_CP027433.1"/>
</dbReference>
<dbReference type="PANTHER" id="PTHR10745">
    <property type="entry name" value="GLYCYL-TRNA SYNTHETASE/DNA POLYMERASE SUBUNIT GAMMA-2"/>
    <property type="match status" value="1"/>
</dbReference>
<dbReference type="InterPro" id="IPR006195">
    <property type="entry name" value="aa-tRNA-synth_II"/>
</dbReference>
<dbReference type="HAMAP" id="MF_00253_B">
    <property type="entry name" value="Gly_tRNA_synth_B"/>
    <property type="match status" value="1"/>
</dbReference>
<proteinExistence type="inferred from homology"/>
<name>A0A2S0KHJ2_9ACTN</name>
<dbReference type="Gene3D" id="3.40.50.800">
    <property type="entry name" value="Anticodon-binding domain"/>
    <property type="match status" value="1"/>
</dbReference>
<feature type="binding site" evidence="8">
    <location>
        <begin position="207"/>
        <end position="212"/>
    </location>
    <ligand>
        <name>ATP</name>
        <dbReference type="ChEBI" id="CHEBI:30616"/>
    </ligand>
</feature>
<dbReference type="EC" id="6.1.1.14" evidence="8"/>
<dbReference type="AlphaFoldDB" id="A0A2S0KHJ2"/>
<keyword evidence="3 8" id="KW-0436">Ligase</keyword>
<dbReference type="GO" id="GO:0004820">
    <property type="term" value="F:glycine-tRNA ligase activity"/>
    <property type="evidence" value="ECO:0007669"/>
    <property type="project" value="UniProtKB-UniRule"/>
</dbReference>
<comment type="subunit">
    <text evidence="8">Homodimer.</text>
</comment>
<dbReference type="NCBIfam" id="TIGR00389">
    <property type="entry name" value="glyS_dimeric"/>
    <property type="match status" value="1"/>
</dbReference>
<evidence type="ECO:0000313" key="11">
    <source>
        <dbReference type="Proteomes" id="UP000239814"/>
    </source>
</evidence>
<dbReference type="GO" id="GO:1990742">
    <property type="term" value="C:microvesicle"/>
    <property type="evidence" value="ECO:0007669"/>
    <property type="project" value="UniProtKB-ARBA"/>
</dbReference>
<dbReference type="Pfam" id="PF00587">
    <property type="entry name" value="tRNA-synt_2b"/>
    <property type="match status" value="1"/>
</dbReference>
<dbReference type="InterPro" id="IPR002314">
    <property type="entry name" value="aa-tRNA-synt_IIb"/>
</dbReference>
<evidence type="ECO:0000256" key="5">
    <source>
        <dbReference type="ARBA" id="ARBA00022840"/>
    </source>
</evidence>
<dbReference type="GO" id="GO:0070062">
    <property type="term" value="C:extracellular exosome"/>
    <property type="evidence" value="ECO:0007669"/>
    <property type="project" value="UniProtKB-ARBA"/>
</dbReference>
<dbReference type="GO" id="GO:0004081">
    <property type="term" value="F:bis(5'-nucleosyl)-tetraphosphatase (asymmetrical) activity"/>
    <property type="evidence" value="ECO:0007669"/>
    <property type="project" value="UniProtKB-ARBA"/>
</dbReference>
<gene>
    <name evidence="8" type="primary">glyQS</name>
    <name evidence="10" type="ORF">C6V83_13750</name>
</gene>
<evidence type="ECO:0000256" key="4">
    <source>
        <dbReference type="ARBA" id="ARBA00022741"/>
    </source>
</evidence>
<protein>
    <recommendedName>
        <fullName evidence="8">Glycine--tRNA ligase</fullName>
        <ecNumber evidence="8">6.1.1.14</ecNumber>
    </recommendedName>
    <alternativeName>
        <fullName evidence="8">Glycyl-tRNA synthetase</fullName>
        <shortName evidence="8">GlyRS</shortName>
    </alternativeName>
</protein>
<dbReference type="Proteomes" id="UP000239814">
    <property type="component" value="Chromosome"/>
</dbReference>
<dbReference type="KEGG" id="git:C6V83_13750"/>
<dbReference type="InterPro" id="IPR002315">
    <property type="entry name" value="tRNA-synt_gly"/>
</dbReference>
<feature type="binding site" evidence="8">
    <location>
        <begin position="197"/>
        <end position="199"/>
    </location>
    <ligand>
        <name>ATP</name>
        <dbReference type="ChEBI" id="CHEBI:30616"/>
    </ligand>
</feature>
<dbReference type="Gene3D" id="3.30.930.10">
    <property type="entry name" value="Bira Bifunctional Protein, Domain 2"/>
    <property type="match status" value="1"/>
</dbReference>
<dbReference type="InterPro" id="IPR036621">
    <property type="entry name" value="Anticodon-bd_dom_sf"/>
</dbReference>
<evidence type="ECO:0000256" key="3">
    <source>
        <dbReference type="ARBA" id="ARBA00022598"/>
    </source>
</evidence>
<keyword evidence="7 8" id="KW-0030">Aminoacyl-tRNA synthetase</keyword>
<dbReference type="PROSITE" id="PS50862">
    <property type="entry name" value="AA_TRNA_LIGASE_II"/>
    <property type="match status" value="1"/>
</dbReference>
<dbReference type="InterPro" id="IPR027031">
    <property type="entry name" value="Gly-tRNA_synthase/POLG2"/>
</dbReference>
<evidence type="ECO:0000256" key="7">
    <source>
        <dbReference type="ARBA" id="ARBA00023146"/>
    </source>
</evidence>
<feature type="binding site" evidence="8">
    <location>
        <begin position="284"/>
        <end position="285"/>
    </location>
    <ligand>
        <name>ATP</name>
        <dbReference type="ChEBI" id="CHEBI:30616"/>
    </ligand>
</feature>
<organism evidence="10 11">
    <name type="scientific">Gordonia iterans</name>
    <dbReference type="NCBI Taxonomy" id="1004901"/>
    <lineage>
        <taxon>Bacteria</taxon>
        <taxon>Bacillati</taxon>
        <taxon>Actinomycetota</taxon>
        <taxon>Actinomycetes</taxon>
        <taxon>Mycobacteriales</taxon>
        <taxon>Gordoniaceae</taxon>
        <taxon>Gordonia</taxon>
    </lineage>
</organism>
<feature type="binding site" evidence="8">
    <location>
        <begin position="212"/>
        <end position="216"/>
    </location>
    <ligand>
        <name>substrate</name>
    </ligand>
</feature>
<keyword evidence="2 8" id="KW-0963">Cytoplasm</keyword>
<dbReference type="CDD" id="cd00774">
    <property type="entry name" value="GlyRS-like_core"/>
    <property type="match status" value="1"/>
</dbReference>
<accession>A0A2S0KHJ2</accession>
<dbReference type="PANTHER" id="PTHR10745:SF8">
    <property type="entry name" value="DNA POLYMERASE SUBUNIT GAMMA-2, MITOCHONDRIAL"/>
    <property type="match status" value="1"/>
</dbReference>
<evidence type="ECO:0000256" key="6">
    <source>
        <dbReference type="ARBA" id="ARBA00022917"/>
    </source>
</evidence>
<dbReference type="InterPro" id="IPR022961">
    <property type="entry name" value="Gly_tRNA_ligase_bac"/>
</dbReference>
<dbReference type="SUPFAM" id="SSF55681">
    <property type="entry name" value="Class II aaRS and biotin synthetases"/>
    <property type="match status" value="1"/>
</dbReference>
<dbReference type="CDD" id="cd00858">
    <property type="entry name" value="GlyRS_anticodon"/>
    <property type="match status" value="1"/>
</dbReference>
<dbReference type="InterPro" id="IPR045864">
    <property type="entry name" value="aa-tRNA-synth_II/BPL/LPL"/>
</dbReference>
<dbReference type="OrthoDB" id="9760853at2"/>
<sequence>MAVQSKVEAVVNLAKRRGLVYPCGEIYGGTRSAWDYGPLGVELKNNIKDQWWRSMVTSRDDVVGLDSSVILPRQVWEASGHVDVFTDPLVECTNCHKRHRQDHLQEAYAEKKGIADPDEVPMSEVVCPDCGTRGQWTEPREFSGLLKTFLGPVVDEEGLHYLRPETAQGIFINFKNVMTTARKKPPFGIAQIGKSFRNEITPGNFIFRTREFEQMEMEFFVKPGDDDEWHEYWISTRMDWYTDLGIDPENLRLFVHPLEKLSHYSKGTTDIEYRFGFSGNPWGELEGIANRTDYDLSTHSKASGEDLVYFEQATGEKYTPYVIEPAAGLGRSMMAFLCDAYTEEEVPNAKGGTDTRTVLKLDRRLAPVKAAVLPLSRNEKLSPKARGLADELRKYWTIDFDDAQGIGKRYRRQDEIGTPFCVTVDFDTLDDDAVTIRERDTMAQERIPLSGVVEYLAGKLVGA</sequence>
<keyword evidence="11" id="KW-1185">Reference proteome</keyword>
<feature type="domain" description="Aminoacyl-transfer RNA synthetases class-II family profile" evidence="9">
    <location>
        <begin position="8"/>
        <end position="367"/>
    </location>
</feature>
<dbReference type="InterPro" id="IPR033731">
    <property type="entry name" value="GlyRS-like_core"/>
</dbReference>
<dbReference type="PRINTS" id="PR01043">
    <property type="entry name" value="TRNASYNTHGLY"/>
</dbReference>
<evidence type="ECO:0000256" key="2">
    <source>
        <dbReference type="ARBA" id="ARBA00022490"/>
    </source>
</evidence>
<evidence type="ECO:0000256" key="1">
    <source>
        <dbReference type="ARBA" id="ARBA00008226"/>
    </source>
</evidence>
<dbReference type="GO" id="GO:0046983">
    <property type="term" value="F:protein dimerization activity"/>
    <property type="evidence" value="ECO:0007669"/>
    <property type="project" value="UniProtKB-ARBA"/>
</dbReference>
<evidence type="ECO:0000256" key="8">
    <source>
        <dbReference type="HAMAP-Rule" id="MF_00253"/>
    </source>
</evidence>